<feature type="compositionally biased region" description="Basic residues" evidence="1">
    <location>
        <begin position="24"/>
        <end position="34"/>
    </location>
</feature>
<organism evidence="2 3">
    <name type="scientific">Elsinoe australis</name>
    <dbReference type="NCBI Taxonomy" id="40998"/>
    <lineage>
        <taxon>Eukaryota</taxon>
        <taxon>Fungi</taxon>
        <taxon>Dikarya</taxon>
        <taxon>Ascomycota</taxon>
        <taxon>Pezizomycotina</taxon>
        <taxon>Dothideomycetes</taxon>
        <taxon>Dothideomycetidae</taxon>
        <taxon>Myriangiales</taxon>
        <taxon>Elsinoaceae</taxon>
        <taxon>Elsinoe</taxon>
    </lineage>
</organism>
<evidence type="ECO:0000313" key="3">
    <source>
        <dbReference type="Proteomes" id="UP000308133"/>
    </source>
</evidence>
<evidence type="ECO:0000313" key="2">
    <source>
        <dbReference type="EMBL" id="TKX27347.1"/>
    </source>
</evidence>
<dbReference type="Proteomes" id="UP000308133">
    <property type="component" value="Unassembled WGS sequence"/>
</dbReference>
<gene>
    <name evidence="2" type="ORF">C1H76_0184</name>
</gene>
<comment type="caution">
    <text evidence="2">The sequence shown here is derived from an EMBL/GenBank/DDBJ whole genome shotgun (WGS) entry which is preliminary data.</text>
</comment>
<sequence length="231" mass="27058">MEDLDRHIIYIEEEAVPTTSGPPHPHHHSKRTHGQHCFTCNGVGEWREGPPDPQPVPDLDPSDSRYDFIMGIHDWLKDRDEPELRNCYITHPLTIKQDAEQYQAWEFELSMSDADMWSTLSDRSKNPLWANMSITQPTVPFMIMVDHWTDESVSLDSRRSGCDFTWGDFAKQMKRLRKSSERADVVPRRGYNRYSFLVDWDAVLIYDKPHLDKAKLCENCERPWPRLSAEV</sequence>
<dbReference type="AlphaFoldDB" id="A0A4U7BGK3"/>
<evidence type="ECO:0000256" key="1">
    <source>
        <dbReference type="SAM" id="MobiDB-lite"/>
    </source>
</evidence>
<feature type="region of interest" description="Disordered" evidence="1">
    <location>
        <begin position="15"/>
        <end position="34"/>
    </location>
</feature>
<dbReference type="EMBL" id="PTQR01000004">
    <property type="protein sequence ID" value="TKX27347.1"/>
    <property type="molecule type" value="Genomic_DNA"/>
</dbReference>
<reference evidence="2 3" key="1">
    <citation type="submission" date="2018-02" db="EMBL/GenBank/DDBJ databases">
        <title>Draft genome sequences of Elsinoe sp., causing black scab on jojoba.</title>
        <authorList>
            <person name="Stodart B."/>
            <person name="Jeffress S."/>
            <person name="Ash G."/>
            <person name="Arun Chinnappa K."/>
        </authorList>
    </citation>
    <scope>NUCLEOTIDE SEQUENCE [LARGE SCALE GENOMIC DNA]</scope>
    <source>
        <strain evidence="2 3">Hillstone_2</strain>
    </source>
</reference>
<accession>A0A4U7BGK3</accession>
<name>A0A4U7BGK3_9PEZI</name>
<proteinExistence type="predicted"/>
<protein>
    <submittedName>
        <fullName evidence="2">Uncharacterized protein</fullName>
    </submittedName>
</protein>